<accession>V8PBF4</accession>
<proteinExistence type="predicted"/>
<feature type="region of interest" description="Disordered" evidence="1">
    <location>
        <begin position="12"/>
        <end position="37"/>
    </location>
</feature>
<evidence type="ECO:0000313" key="2">
    <source>
        <dbReference type="EMBL" id="ETE71328.1"/>
    </source>
</evidence>
<keyword evidence="3" id="KW-1185">Reference proteome</keyword>
<feature type="compositionally biased region" description="Basic and acidic residues" evidence="1">
    <location>
        <begin position="16"/>
        <end position="26"/>
    </location>
</feature>
<organism evidence="2 3">
    <name type="scientific">Ophiophagus hannah</name>
    <name type="common">King cobra</name>
    <name type="synonym">Naja hannah</name>
    <dbReference type="NCBI Taxonomy" id="8665"/>
    <lineage>
        <taxon>Eukaryota</taxon>
        <taxon>Metazoa</taxon>
        <taxon>Chordata</taxon>
        <taxon>Craniata</taxon>
        <taxon>Vertebrata</taxon>
        <taxon>Euteleostomi</taxon>
        <taxon>Lepidosauria</taxon>
        <taxon>Squamata</taxon>
        <taxon>Bifurcata</taxon>
        <taxon>Unidentata</taxon>
        <taxon>Episquamata</taxon>
        <taxon>Toxicofera</taxon>
        <taxon>Serpentes</taxon>
        <taxon>Colubroidea</taxon>
        <taxon>Elapidae</taxon>
        <taxon>Elapinae</taxon>
        <taxon>Ophiophagus</taxon>
    </lineage>
</organism>
<dbReference type="AlphaFoldDB" id="V8PBF4"/>
<comment type="caution">
    <text evidence="2">The sequence shown here is derived from an EMBL/GenBank/DDBJ whole genome shotgun (WGS) entry which is preliminary data.</text>
</comment>
<protein>
    <submittedName>
        <fullName evidence="2">Uncharacterized protein</fullName>
    </submittedName>
</protein>
<gene>
    <name evidence="2" type="ORF">L345_02854</name>
</gene>
<evidence type="ECO:0000313" key="3">
    <source>
        <dbReference type="Proteomes" id="UP000018936"/>
    </source>
</evidence>
<feature type="non-terminal residue" evidence="2">
    <location>
        <position position="1"/>
    </location>
</feature>
<feature type="compositionally biased region" description="Basic and acidic residues" evidence="1">
    <location>
        <begin position="177"/>
        <end position="191"/>
    </location>
</feature>
<dbReference type="EMBL" id="AZIM01000387">
    <property type="protein sequence ID" value="ETE71328.1"/>
    <property type="molecule type" value="Genomic_DNA"/>
</dbReference>
<evidence type="ECO:0000256" key="1">
    <source>
        <dbReference type="SAM" id="MobiDB-lite"/>
    </source>
</evidence>
<sequence>MGRMHHMLAMPMPGLAKRENSPDTSHDTTMTPPAGRIRPTGCLDLACGATLETAKDWPAVPLPVEMELGRAAELRFNWQREFMRVTDSPPVLRFHWQKVSARAPAGTLDMSDIELALPTLAFKRLDSHLEERKEGEGGVRKEEREGGREGGKKEGPEKKNSVTIMMEERKGGRKGKREGERKEGRKEGRER</sequence>
<name>V8PBF4_OPHHA</name>
<dbReference type="Proteomes" id="UP000018936">
    <property type="component" value="Unassembled WGS sequence"/>
</dbReference>
<feature type="compositionally biased region" description="Basic and acidic residues" evidence="1">
    <location>
        <begin position="128"/>
        <end position="170"/>
    </location>
</feature>
<feature type="region of interest" description="Disordered" evidence="1">
    <location>
        <begin position="128"/>
        <end position="191"/>
    </location>
</feature>
<reference evidence="2 3" key="1">
    <citation type="journal article" date="2013" name="Proc. Natl. Acad. Sci. U.S.A.">
        <title>The king cobra genome reveals dynamic gene evolution and adaptation in the snake venom system.</title>
        <authorList>
            <person name="Vonk F.J."/>
            <person name="Casewell N.R."/>
            <person name="Henkel C.V."/>
            <person name="Heimberg A.M."/>
            <person name="Jansen H.J."/>
            <person name="McCleary R.J."/>
            <person name="Kerkkamp H.M."/>
            <person name="Vos R.A."/>
            <person name="Guerreiro I."/>
            <person name="Calvete J.J."/>
            <person name="Wuster W."/>
            <person name="Woods A.E."/>
            <person name="Logan J.M."/>
            <person name="Harrison R.A."/>
            <person name="Castoe T.A."/>
            <person name="de Koning A.P."/>
            <person name="Pollock D.D."/>
            <person name="Yandell M."/>
            <person name="Calderon D."/>
            <person name="Renjifo C."/>
            <person name="Currier R.B."/>
            <person name="Salgado D."/>
            <person name="Pla D."/>
            <person name="Sanz L."/>
            <person name="Hyder A.S."/>
            <person name="Ribeiro J.M."/>
            <person name="Arntzen J.W."/>
            <person name="van den Thillart G.E."/>
            <person name="Boetzer M."/>
            <person name="Pirovano W."/>
            <person name="Dirks R.P."/>
            <person name="Spaink H.P."/>
            <person name="Duboule D."/>
            <person name="McGlinn E."/>
            <person name="Kini R.M."/>
            <person name="Richardson M.K."/>
        </authorList>
    </citation>
    <scope>NUCLEOTIDE SEQUENCE</scope>
    <source>
        <tissue evidence="2">Blood</tissue>
    </source>
</reference>